<feature type="domain" description="PRC-barrel" evidence="1">
    <location>
        <begin position="6"/>
        <end position="73"/>
    </location>
</feature>
<gene>
    <name evidence="2" type="ORF">QCN29_08750</name>
</gene>
<sequence length="186" mass="19490">MTEHLLAREITGKPVVTLAGEDVAQVKDIVFDPVRGSVRCFTLSGRGFFAGPLKRALLWRKVHALGPDAVMIRDAAAMEEDDEAARRDDTAKGGGNVLGAQIMTEGGTALGKVTDAVLATGTTPRVVGYEIETADRRRALVPVIKPVAVSGELVIVPDATADFSAGDLAGLSAAAAGLRDRLDQEK</sequence>
<accession>A0ABT6HJE7</accession>
<keyword evidence="3" id="KW-1185">Reference proteome</keyword>
<reference evidence="2 3" key="1">
    <citation type="submission" date="2023-04" db="EMBL/GenBank/DDBJ databases">
        <title>Streptomyces chengmaiensis sp. nov. isolated from the stem of mangrove plant in Hainan.</title>
        <authorList>
            <person name="Huang X."/>
            <person name="Zhou S."/>
            <person name="Chu X."/>
            <person name="Xie Y."/>
            <person name="Lin Y."/>
        </authorList>
    </citation>
    <scope>NUCLEOTIDE SEQUENCE [LARGE SCALE GENOMIC DNA]</scope>
    <source>
        <strain evidence="2 3">HNM0663</strain>
    </source>
</reference>
<dbReference type="InterPro" id="IPR011033">
    <property type="entry name" value="PRC_barrel-like_sf"/>
</dbReference>
<protein>
    <submittedName>
        <fullName evidence="2">PRC-barrel domain-containing protein</fullName>
    </submittedName>
</protein>
<dbReference type="Proteomes" id="UP001223144">
    <property type="component" value="Unassembled WGS sequence"/>
</dbReference>
<dbReference type="Pfam" id="PF05239">
    <property type="entry name" value="PRC"/>
    <property type="match status" value="1"/>
</dbReference>
<dbReference type="EMBL" id="JARWBG010000007">
    <property type="protein sequence ID" value="MDH2388874.1"/>
    <property type="molecule type" value="Genomic_DNA"/>
</dbReference>
<dbReference type="SUPFAM" id="SSF50346">
    <property type="entry name" value="PRC-barrel domain"/>
    <property type="match status" value="2"/>
</dbReference>
<evidence type="ECO:0000313" key="2">
    <source>
        <dbReference type="EMBL" id="MDH2388874.1"/>
    </source>
</evidence>
<comment type="caution">
    <text evidence="2">The sequence shown here is derived from an EMBL/GenBank/DDBJ whole genome shotgun (WGS) entry which is preliminary data.</text>
</comment>
<name>A0ABT6HJE7_9ACTN</name>
<proteinExistence type="predicted"/>
<organism evidence="2 3">
    <name type="scientific">Streptomyces chengmaiensis</name>
    <dbReference type="NCBI Taxonomy" id="3040919"/>
    <lineage>
        <taxon>Bacteria</taxon>
        <taxon>Bacillati</taxon>
        <taxon>Actinomycetota</taxon>
        <taxon>Actinomycetes</taxon>
        <taxon>Kitasatosporales</taxon>
        <taxon>Streptomycetaceae</taxon>
        <taxon>Streptomyces</taxon>
    </lineage>
</organism>
<evidence type="ECO:0000313" key="3">
    <source>
        <dbReference type="Proteomes" id="UP001223144"/>
    </source>
</evidence>
<dbReference type="Gene3D" id="2.30.30.240">
    <property type="entry name" value="PRC-barrel domain"/>
    <property type="match status" value="1"/>
</dbReference>
<dbReference type="RefSeq" id="WP_279927157.1">
    <property type="nucleotide sequence ID" value="NZ_JARWBG010000007.1"/>
</dbReference>
<dbReference type="InterPro" id="IPR027275">
    <property type="entry name" value="PRC-brl_dom"/>
</dbReference>
<evidence type="ECO:0000259" key="1">
    <source>
        <dbReference type="Pfam" id="PF05239"/>
    </source>
</evidence>